<accession>A0A261ERV3</accession>
<evidence type="ECO:0000256" key="6">
    <source>
        <dbReference type="HAMAP-Rule" id="MF_00031"/>
    </source>
</evidence>
<dbReference type="GO" id="GO:0048476">
    <property type="term" value="C:Holliday junction resolvase complex"/>
    <property type="evidence" value="ECO:0007669"/>
    <property type="project" value="UniProtKB-UniRule"/>
</dbReference>
<keyword evidence="8" id="KW-0067">ATP-binding</keyword>
<dbReference type="InterPro" id="IPR013849">
    <property type="entry name" value="DNA_helicase_Holl-junc_RuvA_I"/>
</dbReference>
<dbReference type="InterPro" id="IPR000085">
    <property type="entry name" value="RuvA"/>
</dbReference>
<name>A0A261ERV3_9BIFI</name>
<sequence length="208" mass="21806">MFASLTGTVETVGADSAVIDVNGVGFLVRMSALDLAHLHTGQQTHVLTSLHVAQDSLSLYGFLARQSQELFAQLLKVSGIGPKVALGVLSSFTPAQFADIVQRQDTTALTKAQGLGRKGAQKIILELANKLVLDSDSASGSQADAQPADPVAAQLVDAMVGMGKDAKQAQEAVNKAIEALGIATPMPADKSVESQVLSYAFRSMDRRD</sequence>
<feature type="region of interest" description="Domain II" evidence="6">
    <location>
        <begin position="64"/>
        <end position="141"/>
    </location>
</feature>
<comment type="domain">
    <text evidence="6">Has three domains with a flexible linker between the domains II and III and assumes an 'L' shape. Domain III is highly mobile and contacts RuvB.</text>
</comment>
<keyword evidence="2 6" id="KW-0227">DNA damage</keyword>
<proteinExistence type="inferred from homology"/>
<dbReference type="GO" id="GO:0006310">
    <property type="term" value="P:DNA recombination"/>
    <property type="evidence" value="ECO:0007669"/>
    <property type="project" value="UniProtKB-UniRule"/>
</dbReference>
<evidence type="ECO:0000313" key="8">
    <source>
        <dbReference type="EMBL" id="OZG49584.1"/>
    </source>
</evidence>
<evidence type="ECO:0000256" key="3">
    <source>
        <dbReference type="ARBA" id="ARBA00023125"/>
    </source>
</evidence>
<evidence type="ECO:0000313" key="9">
    <source>
        <dbReference type="Proteomes" id="UP000216454"/>
    </source>
</evidence>
<keyword evidence="9" id="KW-1185">Reference proteome</keyword>
<comment type="caution">
    <text evidence="8">The sequence shown here is derived from an EMBL/GenBank/DDBJ whole genome shotgun (WGS) entry which is preliminary data.</text>
</comment>
<dbReference type="Pfam" id="PF01330">
    <property type="entry name" value="RuvA_N"/>
    <property type="match status" value="1"/>
</dbReference>
<keyword evidence="3 6" id="KW-0238">DNA-binding</keyword>
<dbReference type="RefSeq" id="WP_094691711.1">
    <property type="nucleotide sequence ID" value="NZ_MWWQ01000014.1"/>
</dbReference>
<comment type="subcellular location">
    <subcellularLocation>
        <location evidence="6">Cytoplasm</location>
    </subcellularLocation>
</comment>
<dbReference type="OrthoDB" id="5293449at2"/>
<comment type="caution">
    <text evidence="6">Lacks conserved residue(s) required for the propagation of feature annotation.</text>
</comment>
<dbReference type="EMBL" id="MWWQ01000014">
    <property type="protein sequence ID" value="OZG49584.1"/>
    <property type="molecule type" value="Genomic_DNA"/>
</dbReference>
<keyword evidence="1 6" id="KW-0963">Cytoplasm</keyword>
<organism evidence="8 9">
    <name type="scientific">Pseudoscardovia suis</name>
    <dbReference type="NCBI Taxonomy" id="987063"/>
    <lineage>
        <taxon>Bacteria</taxon>
        <taxon>Bacillati</taxon>
        <taxon>Actinomycetota</taxon>
        <taxon>Actinomycetes</taxon>
        <taxon>Bifidobacteriales</taxon>
        <taxon>Bifidobacteriaceae</taxon>
        <taxon>Pseudoscardovia</taxon>
    </lineage>
</organism>
<dbReference type="InterPro" id="IPR010994">
    <property type="entry name" value="RuvA_2-like"/>
</dbReference>
<dbReference type="Pfam" id="PF14520">
    <property type="entry name" value="HHH_5"/>
    <property type="match status" value="1"/>
</dbReference>
<feature type="domain" description="Helix-hairpin-helix DNA-binding motif class 1" evidence="7">
    <location>
        <begin position="107"/>
        <end position="126"/>
    </location>
</feature>
<dbReference type="HAMAP" id="MF_00031">
    <property type="entry name" value="DNA_HJ_migration_RuvA"/>
    <property type="match status" value="1"/>
</dbReference>
<evidence type="ECO:0000259" key="7">
    <source>
        <dbReference type="SMART" id="SM00278"/>
    </source>
</evidence>
<dbReference type="GO" id="GO:0006281">
    <property type="term" value="P:DNA repair"/>
    <property type="evidence" value="ECO:0007669"/>
    <property type="project" value="UniProtKB-UniRule"/>
</dbReference>
<feature type="domain" description="Helix-hairpin-helix DNA-binding motif class 1" evidence="7">
    <location>
        <begin position="72"/>
        <end position="91"/>
    </location>
</feature>
<comment type="subunit">
    <text evidence="6">Homotetramer. Forms an RuvA(8)-RuvB(12)-Holliday junction (HJ) complex. HJ DNA is sandwiched between 2 RuvA tetramers; dsDNA enters through RuvA and exits via RuvB. An RuvB hexamer assembles on each DNA strand where it exits the tetramer. Each RuvB hexamer is contacted by two RuvA subunits (via domain III) on 2 adjacent RuvB subunits; this complex drives branch migration. In the full resolvosome a probable DNA-RuvA(4)-RuvB(12)-RuvC(2) complex forms which resolves the HJ.</text>
</comment>
<dbReference type="Gene3D" id="2.40.50.140">
    <property type="entry name" value="Nucleic acid-binding proteins"/>
    <property type="match status" value="1"/>
</dbReference>
<dbReference type="AlphaFoldDB" id="A0A261ERV3"/>
<keyword evidence="5 6" id="KW-0234">DNA repair</keyword>
<dbReference type="GO" id="GO:0000400">
    <property type="term" value="F:four-way junction DNA binding"/>
    <property type="evidence" value="ECO:0007669"/>
    <property type="project" value="UniProtKB-UniRule"/>
</dbReference>
<dbReference type="Gene3D" id="1.10.8.10">
    <property type="entry name" value="DNA helicase RuvA subunit, C-terminal domain"/>
    <property type="match status" value="1"/>
</dbReference>
<dbReference type="SMART" id="SM00278">
    <property type="entry name" value="HhH1"/>
    <property type="match status" value="2"/>
</dbReference>
<evidence type="ECO:0000256" key="1">
    <source>
        <dbReference type="ARBA" id="ARBA00022490"/>
    </source>
</evidence>
<comment type="similarity">
    <text evidence="6">Belongs to the RuvA family.</text>
</comment>
<keyword evidence="4 6" id="KW-0233">DNA recombination</keyword>
<evidence type="ECO:0000256" key="2">
    <source>
        <dbReference type="ARBA" id="ARBA00022763"/>
    </source>
</evidence>
<keyword evidence="8" id="KW-0347">Helicase</keyword>
<dbReference type="InterPro" id="IPR003583">
    <property type="entry name" value="Hlx-hairpin-Hlx_DNA-bd_motif"/>
</dbReference>
<feature type="region of interest" description="Domain III" evidence="6">
    <location>
        <begin position="152"/>
        <end position="208"/>
    </location>
</feature>
<comment type="function">
    <text evidence="6">The RuvA-RuvB-RuvC complex processes Holliday junction (HJ) DNA during genetic recombination and DNA repair, while the RuvA-RuvB complex plays an important role in the rescue of blocked DNA replication forks via replication fork reversal (RFR). RuvA specifically binds to HJ cruciform DNA, conferring on it an open structure. The RuvB hexamer acts as an ATP-dependent pump, pulling dsDNA into and through the RuvAB complex. HJ branch migration allows RuvC to scan DNA until it finds its consensus sequence, where it cleaves and resolves the cruciform DNA.</text>
</comment>
<dbReference type="InterPro" id="IPR012340">
    <property type="entry name" value="NA-bd_OB-fold"/>
</dbReference>
<keyword evidence="8" id="KW-0378">Hydrolase</keyword>
<dbReference type="GO" id="GO:0005524">
    <property type="term" value="F:ATP binding"/>
    <property type="evidence" value="ECO:0007669"/>
    <property type="project" value="InterPro"/>
</dbReference>
<reference evidence="8 9" key="1">
    <citation type="journal article" date="2017" name="BMC Genomics">
        <title>Comparative genomic and phylogenomic analyses of the Bifidobacteriaceae family.</title>
        <authorList>
            <person name="Lugli G.A."/>
            <person name="Milani C."/>
            <person name="Turroni F."/>
            <person name="Duranti S."/>
            <person name="Mancabelli L."/>
            <person name="Mangifesta M."/>
            <person name="Ferrario C."/>
            <person name="Modesto M."/>
            <person name="Mattarelli P."/>
            <person name="Jiri K."/>
            <person name="van Sinderen D."/>
            <person name="Ventura M."/>
        </authorList>
    </citation>
    <scope>NUCLEOTIDE SEQUENCE [LARGE SCALE GENOMIC DNA]</scope>
    <source>
        <strain evidence="8 9">DSM 24744</strain>
    </source>
</reference>
<evidence type="ECO:0000256" key="5">
    <source>
        <dbReference type="ARBA" id="ARBA00023204"/>
    </source>
</evidence>
<dbReference type="GO" id="GO:0005737">
    <property type="term" value="C:cytoplasm"/>
    <property type="evidence" value="ECO:0007669"/>
    <property type="project" value="UniProtKB-SubCell"/>
</dbReference>
<dbReference type="Proteomes" id="UP000216454">
    <property type="component" value="Unassembled WGS sequence"/>
</dbReference>
<gene>
    <name evidence="6" type="primary">ruvA</name>
    <name evidence="8" type="ORF">PSSU_1408</name>
</gene>
<dbReference type="Gene3D" id="1.10.150.20">
    <property type="entry name" value="5' to 3' exonuclease, C-terminal subdomain"/>
    <property type="match status" value="1"/>
</dbReference>
<keyword evidence="8" id="KW-0547">Nucleotide-binding</keyword>
<dbReference type="SUPFAM" id="SSF50249">
    <property type="entry name" value="Nucleic acid-binding proteins"/>
    <property type="match status" value="1"/>
</dbReference>
<dbReference type="SUPFAM" id="SSF47781">
    <property type="entry name" value="RuvA domain 2-like"/>
    <property type="match status" value="1"/>
</dbReference>
<evidence type="ECO:0000256" key="4">
    <source>
        <dbReference type="ARBA" id="ARBA00023172"/>
    </source>
</evidence>
<dbReference type="NCBIfam" id="TIGR00084">
    <property type="entry name" value="ruvA"/>
    <property type="match status" value="1"/>
</dbReference>
<protein>
    <recommendedName>
        <fullName evidence="6">Holliday junction branch migration complex subunit RuvA</fullName>
    </recommendedName>
</protein>
<dbReference type="GO" id="GO:0009378">
    <property type="term" value="F:four-way junction helicase activity"/>
    <property type="evidence" value="ECO:0007669"/>
    <property type="project" value="InterPro"/>
</dbReference>